<organism evidence="1 2">
    <name type="scientific">Phytophthora rubi</name>
    <dbReference type="NCBI Taxonomy" id="129364"/>
    <lineage>
        <taxon>Eukaryota</taxon>
        <taxon>Sar</taxon>
        <taxon>Stramenopiles</taxon>
        <taxon>Oomycota</taxon>
        <taxon>Peronosporomycetes</taxon>
        <taxon>Peronosporales</taxon>
        <taxon>Peronosporaceae</taxon>
        <taxon>Phytophthora</taxon>
    </lineage>
</organism>
<proteinExistence type="predicted"/>
<protein>
    <submittedName>
        <fullName evidence="1">Uncharacterized protein</fullName>
    </submittedName>
</protein>
<dbReference type="Proteomes" id="UP000434957">
    <property type="component" value="Unassembled WGS sequence"/>
</dbReference>
<keyword evidence="2" id="KW-1185">Reference proteome</keyword>
<sequence>MYEVAEGMTLFATGMHGKLRGRCDSHCELMYLYSASVCGARFDTWENIVTPPFQEAMALPKTGEGRSCRLMH</sequence>
<dbReference type="AlphaFoldDB" id="A0A6A4FII2"/>
<comment type="caution">
    <text evidence="1">The sequence shown here is derived from an EMBL/GenBank/DDBJ whole genome shotgun (WGS) entry which is preliminary data.</text>
</comment>
<evidence type="ECO:0000313" key="1">
    <source>
        <dbReference type="EMBL" id="KAE9344210.1"/>
    </source>
</evidence>
<gene>
    <name evidence="1" type="ORF">PR003_g8573</name>
</gene>
<name>A0A6A4FII2_9STRA</name>
<evidence type="ECO:0000313" key="2">
    <source>
        <dbReference type="Proteomes" id="UP000434957"/>
    </source>
</evidence>
<reference evidence="1 2" key="1">
    <citation type="submission" date="2018-08" db="EMBL/GenBank/DDBJ databases">
        <title>Genomic investigation of the strawberry pathogen Phytophthora fragariae indicates pathogenicity is determined by transcriptional variation in three key races.</title>
        <authorList>
            <person name="Adams T.M."/>
            <person name="Armitage A.D."/>
            <person name="Sobczyk M.K."/>
            <person name="Bates H.J."/>
            <person name="Dunwell J.M."/>
            <person name="Nellist C.F."/>
            <person name="Harrison R.J."/>
        </authorList>
    </citation>
    <scope>NUCLEOTIDE SEQUENCE [LARGE SCALE GENOMIC DNA]</scope>
    <source>
        <strain evidence="1 2">SCRP333</strain>
    </source>
</reference>
<accession>A0A6A4FII2</accession>
<dbReference type="EMBL" id="QXFT01000429">
    <property type="protein sequence ID" value="KAE9344210.1"/>
    <property type="molecule type" value="Genomic_DNA"/>
</dbReference>